<organism evidence="3 4">
    <name type="scientific">Caldicoprobacter faecalis</name>
    <dbReference type="NCBI Taxonomy" id="937334"/>
    <lineage>
        <taxon>Bacteria</taxon>
        <taxon>Bacillati</taxon>
        <taxon>Bacillota</taxon>
        <taxon>Clostridia</taxon>
        <taxon>Caldicoprobacterales</taxon>
        <taxon>Caldicoprobacteraceae</taxon>
        <taxon>Caldicoprobacter</taxon>
    </lineage>
</organism>
<name>A0A1I5UGK3_9FIRM</name>
<proteinExistence type="predicted"/>
<dbReference type="EMBL" id="FOXR01000007">
    <property type="protein sequence ID" value="SFP94167.1"/>
    <property type="molecule type" value="Genomic_DNA"/>
</dbReference>
<feature type="coiled-coil region" evidence="1">
    <location>
        <begin position="564"/>
        <end position="609"/>
    </location>
</feature>
<feature type="compositionally biased region" description="Polar residues" evidence="2">
    <location>
        <begin position="465"/>
        <end position="475"/>
    </location>
</feature>
<dbReference type="OrthoDB" id="1707719at2"/>
<dbReference type="Proteomes" id="UP000198577">
    <property type="component" value="Unassembled WGS sequence"/>
</dbReference>
<evidence type="ECO:0000313" key="3">
    <source>
        <dbReference type="EMBL" id="SFP94167.1"/>
    </source>
</evidence>
<dbReference type="Gene3D" id="2.120.10.70">
    <property type="entry name" value="Fucose-specific lectin"/>
    <property type="match status" value="1"/>
</dbReference>
<evidence type="ECO:0000256" key="2">
    <source>
        <dbReference type="SAM" id="MobiDB-lite"/>
    </source>
</evidence>
<dbReference type="STRING" id="937334.SAMN05444406_10714"/>
<dbReference type="RefSeq" id="WP_092282119.1">
    <property type="nucleotide sequence ID" value="NZ_FOXR01000007.1"/>
</dbReference>
<keyword evidence="1" id="KW-0175">Coiled coil</keyword>
<protein>
    <submittedName>
        <fullName evidence="3">Uncharacterized protein</fullName>
    </submittedName>
</protein>
<dbReference type="SUPFAM" id="SSF89372">
    <property type="entry name" value="Fucose-specific lectin"/>
    <property type="match status" value="1"/>
</dbReference>
<feature type="compositionally biased region" description="Polar residues" evidence="2">
    <location>
        <begin position="374"/>
        <end position="391"/>
    </location>
</feature>
<gene>
    <name evidence="3" type="ORF">SAMN05444406_10714</name>
</gene>
<dbReference type="AlphaFoldDB" id="A0A1I5UGK3"/>
<evidence type="ECO:0000256" key="1">
    <source>
        <dbReference type="SAM" id="Coils"/>
    </source>
</evidence>
<feature type="region of interest" description="Disordered" evidence="2">
    <location>
        <begin position="358"/>
        <end position="483"/>
    </location>
</feature>
<reference evidence="3 4" key="1">
    <citation type="submission" date="2016-10" db="EMBL/GenBank/DDBJ databases">
        <authorList>
            <person name="de Groot N.N."/>
        </authorList>
    </citation>
    <scope>NUCLEOTIDE SEQUENCE [LARGE SCALE GENOMIC DNA]</scope>
    <source>
        <strain evidence="3 4">DSM 20678</strain>
    </source>
</reference>
<accession>A0A1I5UGK3</accession>
<sequence>MKLYYRNDYIVRFKNGDLWHFFSQKGKGIYFRCMEKSRNWGNETELVANAHEYFSVSIDSHDHLHLIYQDHNGEIVYMEYNGNTWNKQLLHQYDTSSYIVQFPTIIVLNEQVHAIFAVGTIPSTGLWSLYHCYNNGNGWIKGEITRYADGKQTSPFYLDYDQRNIHMIYRSLYRNHHRLFYCHFDGARNRWSMPESLSRNLTDCNMPSILVKNNRLHLAWTSIKNSNLQVMYRNWNLNSYFKTGLEKEVLLSSEESNCSDPQLFWADNQLWCMWYQNDDIYCCSSLDDGVTWTQAKSLEWSHIGSCYCIKYSSNYPEDQSNLKVRRIFANLDNGLEIPIPGECKGLPEAIHSVKIEDLPSKPTMDQPHFEHPGSFQQVNAPSAPLKQNSAASELLASKDAPYSSSEKAAQGDASPTPPTSNQEMHDLKPADGGHASESVHSTNANSTTRDTALHATDYVADKEQSTPQPNTQQPETELKEAPIKSDNIRQECHHPYEKAGQLPANQTIPDNVVNRVLALIQEMNKVNGLRARFQALIAKNQPEQDSTYYLFQLDALLNSWIKKAEGIQAQNQTIMREIEALRRRSIENQRQWEILLEEFEEIKDLLEKNLRRGFLRKIIG</sequence>
<evidence type="ECO:0000313" key="4">
    <source>
        <dbReference type="Proteomes" id="UP000198577"/>
    </source>
</evidence>
<feature type="compositionally biased region" description="Polar residues" evidence="2">
    <location>
        <begin position="438"/>
        <end position="450"/>
    </location>
</feature>
<keyword evidence="4" id="KW-1185">Reference proteome</keyword>